<reference evidence="2" key="1">
    <citation type="submission" date="2012-07" db="EMBL/GenBank/DDBJ databases">
        <title>Genome of the Chinese tree shrew, a rising model animal genetically related to primates.</title>
        <authorList>
            <person name="Zhang G."/>
            <person name="Fan Y."/>
            <person name="Yao Y."/>
            <person name="Huang Z."/>
        </authorList>
    </citation>
    <scope>NUCLEOTIDE SEQUENCE [LARGE SCALE GENOMIC DNA]</scope>
</reference>
<reference evidence="2" key="2">
    <citation type="journal article" date="2013" name="Nat. Commun.">
        <title>Genome of the Chinese tree shrew.</title>
        <authorList>
            <person name="Fan Y."/>
            <person name="Huang Z.Y."/>
            <person name="Cao C.C."/>
            <person name="Chen C.S."/>
            <person name="Chen Y.X."/>
            <person name="Fan D.D."/>
            <person name="He J."/>
            <person name="Hou H.L."/>
            <person name="Hu L."/>
            <person name="Hu X.T."/>
            <person name="Jiang X.T."/>
            <person name="Lai R."/>
            <person name="Lang Y.S."/>
            <person name="Liang B."/>
            <person name="Liao S.G."/>
            <person name="Mu D."/>
            <person name="Ma Y.Y."/>
            <person name="Niu Y.Y."/>
            <person name="Sun X.Q."/>
            <person name="Xia J.Q."/>
            <person name="Xiao J."/>
            <person name="Xiong Z.Q."/>
            <person name="Xu L."/>
            <person name="Yang L."/>
            <person name="Zhang Y."/>
            <person name="Zhao W."/>
            <person name="Zhao X.D."/>
            <person name="Zheng Y.T."/>
            <person name="Zhou J.M."/>
            <person name="Zhu Y.B."/>
            <person name="Zhang G.J."/>
            <person name="Wang J."/>
            <person name="Yao Y.G."/>
        </authorList>
    </citation>
    <scope>NUCLEOTIDE SEQUENCE [LARGE SCALE GENOMIC DNA]</scope>
</reference>
<accession>L9KPL6</accession>
<organism evidence="1 2">
    <name type="scientific">Tupaia chinensis</name>
    <name type="common">Chinese tree shrew</name>
    <name type="synonym">Tupaia belangeri chinensis</name>
    <dbReference type="NCBI Taxonomy" id="246437"/>
    <lineage>
        <taxon>Eukaryota</taxon>
        <taxon>Metazoa</taxon>
        <taxon>Chordata</taxon>
        <taxon>Craniata</taxon>
        <taxon>Vertebrata</taxon>
        <taxon>Euteleostomi</taxon>
        <taxon>Mammalia</taxon>
        <taxon>Eutheria</taxon>
        <taxon>Euarchontoglires</taxon>
        <taxon>Scandentia</taxon>
        <taxon>Tupaiidae</taxon>
        <taxon>Tupaia</taxon>
    </lineage>
</organism>
<dbReference type="AlphaFoldDB" id="L9KPL6"/>
<dbReference type="EMBL" id="KB320720">
    <property type="protein sequence ID" value="ELW64678.1"/>
    <property type="molecule type" value="Genomic_DNA"/>
</dbReference>
<sequence length="164" mass="18419">MKATLGPLDTFAQDRTSANSACFFMGNDIRQQGLDLLSVDPKSYLYFIPEILDQKMLDTTREFYFVLIEPKKKANYYENHFRLTGYKTFGSHCTISSYVSLMLWNSDVVVKNVCASSLTRSSNEGKGPLPPLIHKEHISSILTRSSGLTLMGLTNNLTEHQAGK</sequence>
<evidence type="ECO:0000313" key="2">
    <source>
        <dbReference type="Proteomes" id="UP000011518"/>
    </source>
</evidence>
<name>L9KPL6_TUPCH</name>
<evidence type="ECO:0000313" key="1">
    <source>
        <dbReference type="EMBL" id="ELW64678.1"/>
    </source>
</evidence>
<dbReference type="Proteomes" id="UP000011518">
    <property type="component" value="Unassembled WGS sequence"/>
</dbReference>
<protein>
    <submittedName>
        <fullName evidence="1">Uncharacterized protein</fullName>
    </submittedName>
</protein>
<keyword evidence="2" id="KW-1185">Reference proteome</keyword>
<gene>
    <name evidence="1" type="ORF">TREES_T100006604</name>
</gene>
<dbReference type="InParanoid" id="L9KPL6"/>
<proteinExistence type="predicted"/>